<dbReference type="CDD" id="cd06558">
    <property type="entry name" value="crotonase-like"/>
    <property type="match status" value="1"/>
</dbReference>
<evidence type="ECO:0000313" key="4">
    <source>
        <dbReference type="Proteomes" id="UP000736373"/>
    </source>
</evidence>
<reference evidence="3 4" key="1">
    <citation type="submission" date="2019-09" db="EMBL/GenBank/DDBJ databases">
        <title>Paraburkholderia podalyriae sp. nov., A South African Podalyria-associated rhizobium.</title>
        <authorList>
            <person name="Mavima L."/>
            <person name="Beukes C.W."/>
            <person name="Palmer M."/>
            <person name="De Meyer S.E."/>
            <person name="James E.K."/>
            <person name="Maluk M."/>
            <person name="Avontuur J.R."/>
            <person name="Chan W.Y."/>
            <person name="Venter S.N."/>
            <person name="Steenkamp E.T."/>
        </authorList>
    </citation>
    <scope>NUCLEOTIDE SEQUENCE [LARGE SCALE GENOMIC DNA]</scope>
    <source>
        <strain evidence="3 4">WC7.3b</strain>
    </source>
</reference>
<protein>
    <submittedName>
        <fullName evidence="3">Enoyl-CoA hydratase/isomerase family protein</fullName>
    </submittedName>
</protein>
<keyword evidence="4" id="KW-1185">Reference proteome</keyword>
<comment type="caution">
    <text evidence="3">The sequence shown here is derived from an EMBL/GenBank/DDBJ whole genome shotgun (WGS) entry which is preliminary data.</text>
</comment>
<dbReference type="Pfam" id="PF00378">
    <property type="entry name" value="ECH_1"/>
    <property type="match status" value="1"/>
</dbReference>
<dbReference type="PANTHER" id="PTHR11941:SF54">
    <property type="entry name" value="ENOYL-COA HYDRATASE, MITOCHONDRIAL"/>
    <property type="match status" value="1"/>
</dbReference>
<dbReference type="Proteomes" id="UP000736373">
    <property type="component" value="Unassembled WGS sequence"/>
</dbReference>
<accession>A0ABR7Q0J4</accession>
<dbReference type="SUPFAM" id="SSF52096">
    <property type="entry name" value="ClpP/crotonase"/>
    <property type="match status" value="1"/>
</dbReference>
<gene>
    <name evidence="3" type="ORF">F6X42_37390</name>
</gene>
<dbReference type="RefSeq" id="WP_187638827.1">
    <property type="nucleotide sequence ID" value="NZ_VZQQ01000073.1"/>
</dbReference>
<evidence type="ECO:0000313" key="3">
    <source>
        <dbReference type="EMBL" id="MBC8751939.1"/>
    </source>
</evidence>
<dbReference type="InterPro" id="IPR001753">
    <property type="entry name" value="Enoyl-CoA_hydra/iso"/>
</dbReference>
<evidence type="ECO:0000256" key="2">
    <source>
        <dbReference type="RuleBase" id="RU003707"/>
    </source>
</evidence>
<dbReference type="InterPro" id="IPR029045">
    <property type="entry name" value="ClpP/crotonase-like_dom_sf"/>
</dbReference>
<evidence type="ECO:0000256" key="1">
    <source>
        <dbReference type="ARBA" id="ARBA00005254"/>
    </source>
</evidence>
<dbReference type="InterPro" id="IPR018376">
    <property type="entry name" value="Enoyl-CoA_hyd/isom_CS"/>
</dbReference>
<dbReference type="PANTHER" id="PTHR11941">
    <property type="entry name" value="ENOYL-COA HYDRATASE-RELATED"/>
    <property type="match status" value="1"/>
</dbReference>
<dbReference type="PROSITE" id="PS00166">
    <property type="entry name" value="ENOYL_COA_HYDRATASE"/>
    <property type="match status" value="1"/>
</dbReference>
<proteinExistence type="inferred from homology"/>
<comment type="similarity">
    <text evidence="1 2">Belongs to the enoyl-CoA hydratase/isomerase family.</text>
</comment>
<dbReference type="Gene3D" id="3.90.226.10">
    <property type="entry name" value="2-enoyl-CoA Hydratase, Chain A, domain 1"/>
    <property type="match status" value="1"/>
</dbReference>
<sequence length="263" mass="27939">MEIAKNTGELQRQQGDGVLWLKLNRPQALNSLTLSLVDALTTAITDAQCDPDVRVIVLTGEGRAFCAGADLKDPARSRPESGAEFVKAIGALTELIEACSMPVIAAINGIAVAGGLELVLACDLVIAAESARLGDAHSNYALFPGAGATVRLPRKVGLNNAKLLMFTGDMHPASEWKALGLVNQVFADDGFISAVEALARKLATKSPLVLGRMKQALNDSLDQPLSIGLRYERALSNLHHFSADRVEGLAAFKEKRAPQFKGN</sequence>
<organism evidence="3 4">
    <name type="scientific">Paraburkholderia podalyriae</name>
    <dbReference type="NCBI Taxonomy" id="1938811"/>
    <lineage>
        <taxon>Bacteria</taxon>
        <taxon>Pseudomonadati</taxon>
        <taxon>Pseudomonadota</taxon>
        <taxon>Betaproteobacteria</taxon>
        <taxon>Burkholderiales</taxon>
        <taxon>Burkholderiaceae</taxon>
        <taxon>Paraburkholderia</taxon>
    </lineage>
</organism>
<dbReference type="EMBL" id="VZQQ01000073">
    <property type="protein sequence ID" value="MBC8751939.1"/>
    <property type="molecule type" value="Genomic_DNA"/>
</dbReference>
<name>A0ABR7Q0J4_9BURK</name>